<protein>
    <submittedName>
        <fullName evidence="1">EexN family lipoprotein</fullName>
    </submittedName>
</protein>
<name>A0A742QR89_SALER</name>
<keyword evidence="1" id="KW-0449">Lipoprotein</keyword>
<reference evidence="1" key="2">
    <citation type="submission" date="2020-02" db="EMBL/GenBank/DDBJ databases">
        <authorList>
            <consortium name="NCBI Pathogen Detection Project"/>
        </authorList>
    </citation>
    <scope>NUCLEOTIDE SEQUENCE</scope>
    <source>
        <strain evidence="1">MA.CK_03/00002854</strain>
    </source>
</reference>
<accession>A0A742QR89</accession>
<organism evidence="1">
    <name type="scientific">Salmonella enterica</name>
    <name type="common">Salmonella choleraesuis</name>
    <dbReference type="NCBI Taxonomy" id="28901"/>
    <lineage>
        <taxon>Bacteria</taxon>
        <taxon>Pseudomonadati</taxon>
        <taxon>Pseudomonadota</taxon>
        <taxon>Gammaproteobacteria</taxon>
        <taxon>Enterobacterales</taxon>
        <taxon>Enterobacteriaceae</taxon>
        <taxon>Salmonella</taxon>
    </lineage>
</organism>
<reference evidence="1" key="1">
    <citation type="journal article" date="2018" name="Genome Biol.">
        <title>SKESA: strategic k-mer extension for scrupulous assemblies.</title>
        <authorList>
            <person name="Souvorov A."/>
            <person name="Agarwala R."/>
            <person name="Lipman D.J."/>
        </authorList>
    </citation>
    <scope>NUCLEOTIDE SEQUENCE</scope>
    <source>
        <strain evidence="1">MA.CK_03/00002854</strain>
    </source>
</reference>
<comment type="caution">
    <text evidence="1">The sequence shown here is derived from an EMBL/GenBank/DDBJ whole genome shotgun (WGS) entry which is preliminary data.</text>
</comment>
<dbReference type="PROSITE" id="PS51257">
    <property type="entry name" value="PROKAR_LIPOPROTEIN"/>
    <property type="match status" value="1"/>
</dbReference>
<dbReference type="InterPro" id="IPR047937">
    <property type="entry name" value="Eex_IncN-like"/>
</dbReference>
<proteinExistence type="predicted"/>
<dbReference type="EMBL" id="DAAUKG010000016">
    <property type="protein sequence ID" value="HAF1577698.1"/>
    <property type="molecule type" value="Genomic_DNA"/>
</dbReference>
<dbReference type="AlphaFoldDB" id="A0A742QR89"/>
<sequence>MKKYAFSALFLISATLLSGCKPEHDKDWYKSHDKERTEKVAECKKQAEQNQDADCKNAMDAKVEINLYGREGKTKDPAELLKVQ</sequence>
<gene>
    <name evidence="1" type="ORF">G9B28_004812</name>
</gene>
<dbReference type="NCBIfam" id="NF033894">
    <property type="entry name" value="Eex_IncN"/>
    <property type="match status" value="1"/>
</dbReference>
<evidence type="ECO:0000313" key="1">
    <source>
        <dbReference type="EMBL" id="HAF1577698.1"/>
    </source>
</evidence>